<dbReference type="AlphaFoldDB" id="A0A679JSM3"/>
<protein>
    <submittedName>
        <fullName evidence="1">Low-affinity inorganic phosphate transporter 1</fullName>
    </submittedName>
</protein>
<organism evidence="1">
    <name type="scientific">Methylobacterium bullatum</name>
    <dbReference type="NCBI Taxonomy" id="570505"/>
    <lineage>
        <taxon>Bacteria</taxon>
        <taxon>Pseudomonadati</taxon>
        <taxon>Pseudomonadota</taxon>
        <taxon>Alphaproteobacteria</taxon>
        <taxon>Hyphomicrobiales</taxon>
        <taxon>Methylobacteriaceae</taxon>
        <taxon>Methylobacterium</taxon>
    </lineage>
</organism>
<evidence type="ECO:0000313" key="1">
    <source>
        <dbReference type="EMBL" id="CAA2137636.1"/>
    </source>
</evidence>
<reference evidence="1" key="1">
    <citation type="submission" date="2019-12" db="EMBL/GenBank/DDBJ databases">
        <authorList>
            <person name="Cremers G."/>
        </authorList>
    </citation>
    <scope>NUCLEOTIDE SEQUENCE</scope>
    <source>
        <strain evidence="1">Mbul2</strain>
        <plasmid evidence="1">1</plasmid>
    </source>
</reference>
<name>A0A679JSM3_9HYPH</name>
<sequence length="144" mass="15341">MARWKRIGVTVVARIGKTHLTYAQGASAEMVAAGTMAANGLGLQMSTVRNMALAVALTLPSAITLAGVSSSSCDTFSEMMDATRARSPVRATASQAISIVTKRIRDNDDFGKPRPPTHTPTQTMSVIYNNQLSKGLHWPFASFA</sequence>
<geneLocation type="plasmid" evidence="1">
    <name>1</name>
</geneLocation>
<keyword evidence="1" id="KW-0614">Plasmid</keyword>
<accession>A0A679JSM3</accession>
<dbReference type="EMBL" id="LR743510">
    <property type="protein sequence ID" value="CAA2137636.1"/>
    <property type="molecule type" value="Genomic_DNA"/>
</dbReference>
<gene>
    <name evidence="1" type="primary">pitA_1</name>
    <name evidence="1" type="ORF">MBLL_00754</name>
</gene>
<proteinExistence type="predicted"/>